<name>A0ACC0WY74_9STRA</name>
<reference evidence="1 2" key="1">
    <citation type="journal article" date="2022" name="bioRxiv">
        <title>The genome of the oomycete Peronosclerospora sorghi, a cosmopolitan pathogen of maize and sorghum, is inflated with dispersed pseudogenes.</title>
        <authorList>
            <person name="Fletcher K."/>
            <person name="Martin F."/>
            <person name="Isakeit T."/>
            <person name="Cavanaugh K."/>
            <person name="Magill C."/>
            <person name="Michelmore R."/>
        </authorList>
    </citation>
    <scope>NUCLEOTIDE SEQUENCE [LARGE SCALE GENOMIC DNA]</scope>
    <source>
        <strain evidence="1">P6</strain>
    </source>
</reference>
<evidence type="ECO:0000313" key="1">
    <source>
        <dbReference type="EMBL" id="KAI9923014.1"/>
    </source>
</evidence>
<evidence type="ECO:0000313" key="2">
    <source>
        <dbReference type="Proteomes" id="UP001163321"/>
    </source>
</evidence>
<sequence>MATLLIEESKAMNPEALFSVETPLTLMTEEEFTRFDGRSNQRGAPVFAAAPRVAQEALNSTLLANIGKDWTTSGCVVNVKNQSHCGSCWAFAAVAALESDIYIAGQLLTSLSKQRRKDTQAGEAAGRTVAEKIDDDELEDCHHLVRETFIEMTTKRYISRAHTPDLKPQNRNQLPTWQRAACEARRHRPDAFERGRGERNSSYREERGGAARSASSGISAHVER</sequence>
<accession>A0ACC0WY74</accession>
<dbReference type="EMBL" id="CM047580">
    <property type="protein sequence ID" value="KAI9923014.1"/>
    <property type="molecule type" value="Genomic_DNA"/>
</dbReference>
<dbReference type="Proteomes" id="UP001163321">
    <property type="component" value="Chromosome 1"/>
</dbReference>
<proteinExistence type="predicted"/>
<protein>
    <submittedName>
        <fullName evidence="1">Uncharacterized protein</fullName>
    </submittedName>
</protein>
<gene>
    <name evidence="1" type="ORF">PsorP6_002500</name>
</gene>
<comment type="caution">
    <text evidence="1">The sequence shown here is derived from an EMBL/GenBank/DDBJ whole genome shotgun (WGS) entry which is preliminary data.</text>
</comment>
<organism evidence="1 2">
    <name type="scientific">Peronosclerospora sorghi</name>
    <dbReference type="NCBI Taxonomy" id="230839"/>
    <lineage>
        <taxon>Eukaryota</taxon>
        <taxon>Sar</taxon>
        <taxon>Stramenopiles</taxon>
        <taxon>Oomycota</taxon>
        <taxon>Peronosporomycetes</taxon>
        <taxon>Peronosporales</taxon>
        <taxon>Peronosporaceae</taxon>
        <taxon>Peronosclerospora</taxon>
    </lineage>
</organism>
<keyword evidence="2" id="KW-1185">Reference proteome</keyword>